<protein>
    <submittedName>
        <fullName evidence="2">Uncharacterized protein</fullName>
    </submittedName>
</protein>
<proteinExistence type="predicted"/>
<dbReference type="Proteomes" id="UP000248301">
    <property type="component" value="Unassembled WGS sequence"/>
</dbReference>
<organism evidence="2 3">
    <name type="scientific">Gluconacetobacter entanii</name>
    <dbReference type="NCBI Taxonomy" id="108528"/>
    <lineage>
        <taxon>Bacteria</taxon>
        <taxon>Pseudomonadati</taxon>
        <taxon>Pseudomonadota</taxon>
        <taxon>Alphaproteobacteria</taxon>
        <taxon>Acetobacterales</taxon>
        <taxon>Acetobacteraceae</taxon>
        <taxon>Gluconacetobacter</taxon>
    </lineage>
</organism>
<reference evidence="2 3" key="1">
    <citation type="submission" date="2017-07" db="EMBL/GenBank/DDBJ databases">
        <title>A draft genome sequence of Gluconacetobacter entanii LTH 4560.</title>
        <authorList>
            <person name="Skraban J."/>
            <person name="Cleenwerck I."/>
            <person name="Vandamme P."/>
            <person name="Trcek J."/>
        </authorList>
    </citation>
    <scope>NUCLEOTIDE SEQUENCE [LARGE SCALE GENOMIC DNA]</scope>
    <source>
        <strain evidence="2 3">LTH 4560</strain>
    </source>
</reference>
<dbReference type="OrthoDB" id="9921038at2"/>
<evidence type="ECO:0000313" key="3">
    <source>
        <dbReference type="Proteomes" id="UP000248301"/>
    </source>
</evidence>
<sequence>MAKHSCEWQGTGVNRIGVRKWRYVLACLMFQVGLLLSALPVHAFPTLDAGSAAAPPAASHDMMPGMASMAGMTSTMEAHGHARQCHHQQPCDTHQNCTHGSESCCLSGAACMTGWAMTPGASSLAHAGFVTIAFGSRYTIDDGGVASAPALPPPRKTA</sequence>
<dbReference type="EMBL" id="NKUF01000017">
    <property type="protein sequence ID" value="PYD63081.1"/>
    <property type="molecule type" value="Genomic_DNA"/>
</dbReference>
<keyword evidence="1" id="KW-0472">Membrane</keyword>
<gene>
    <name evidence="2" type="ORF">CFR72_09155</name>
</gene>
<dbReference type="AlphaFoldDB" id="A0A318PR86"/>
<keyword evidence="1" id="KW-0812">Transmembrane</keyword>
<name>A0A318PR86_9PROT</name>
<keyword evidence="1" id="KW-1133">Transmembrane helix</keyword>
<dbReference type="RefSeq" id="WP_110913677.1">
    <property type="nucleotide sequence ID" value="NZ_NKUF01000017.1"/>
</dbReference>
<comment type="caution">
    <text evidence="2">The sequence shown here is derived from an EMBL/GenBank/DDBJ whole genome shotgun (WGS) entry which is preliminary data.</text>
</comment>
<evidence type="ECO:0000256" key="1">
    <source>
        <dbReference type="SAM" id="Phobius"/>
    </source>
</evidence>
<evidence type="ECO:0000313" key="2">
    <source>
        <dbReference type="EMBL" id="PYD63081.1"/>
    </source>
</evidence>
<accession>A0A318PR86</accession>
<feature type="transmembrane region" description="Helical" evidence="1">
    <location>
        <begin position="21"/>
        <end position="41"/>
    </location>
</feature>